<dbReference type="EMBL" id="KT203768">
    <property type="protein sequence ID" value="AKU38368.1"/>
    <property type="molecule type" value="Genomic_DNA"/>
</dbReference>
<accession>A0A0K1L8D3</accession>
<feature type="compositionally biased region" description="Low complexity" evidence="1">
    <location>
        <begin position="137"/>
        <end position="161"/>
    </location>
</feature>
<dbReference type="Proteomes" id="UP000108875">
    <property type="component" value="Genome"/>
</dbReference>
<proteinExistence type="predicted"/>
<feature type="region of interest" description="Disordered" evidence="1">
    <location>
        <begin position="105"/>
        <end position="176"/>
    </location>
</feature>
<organism evidence="2 5">
    <name type="scientific">Budgerigar fledgling disease virus</name>
    <name type="common">BFPyV</name>
    <name type="synonym">Aves polyomavirus 1</name>
    <dbReference type="NCBI Taxonomy" id="1891747"/>
    <lineage>
        <taxon>Viruses</taxon>
        <taxon>Monodnaviria</taxon>
        <taxon>Shotokuvirae</taxon>
        <taxon>Cossaviricota</taxon>
        <taxon>Papovaviricetes</taxon>
        <taxon>Sepolyvirales</taxon>
        <taxon>Polyomaviridae</taxon>
        <taxon>Gammapolyomavirus</taxon>
    </lineage>
</organism>
<feature type="region of interest" description="Disordered" evidence="1">
    <location>
        <begin position="1"/>
        <end position="88"/>
    </location>
</feature>
<feature type="compositionally biased region" description="Basic and acidic residues" evidence="1">
    <location>
        <begin position="105"/>
        <end position="114"/>
    </location>
</feature>
<evidence type="ECO:0000313" key="4">
    <source>
        <dbReference type="EMBL" id="AKU38368.1"/>
    </source>
</evidence>
<dbReference type="EMBL" id="KT203763">
    <property type="protein sequence ID" value="AKU38323.1"/>
    <property type="molecule type" value="Genomic_DNA"/>
</dbReference>
<dbReference type="EMBL" id="KT203764">
    <property type="protein sequence ID" value="AKU38332.1"/>
    <property type="molecule type" value="Genomic_DNA"/>
</dbReference>
<dbReference type="Proteomes" id="UP000164431">
    <property type="component" value="Genome"/>
</dbReference>
<organismHost>
    <name type="scientific">Psittacidae</name>
    <name type="common">parrots</name>
    <dbReference type="NCBI Taxonomy" id="9224"/>
</organismHost>
<evidence type="ECO:0000313" key="3">
    <source>
        <dbReference type="EMBL" id="AKU38332.1"/>
    </source>
</evidence>
<dbReference type="Proteomes" id="UP000162963">
    <property type="component" value="Genome"/>
</dbReference>
<evidence type="ECO:0000313" key="5">
    <source>
        <dbReference type="Proteomes" id="UP000108875"/>
    </source>
</evidence>
<reference evidence="5 6" key="1">
    <citation type="journal article" date="2015" name="Genome Announc.">
        <title>Avian Polyomavirus Genome Sequences Recovered from Parrots in Captive Breeding Facilities in Poland.</title>
        <authorList>
            <person name="Dayaram A."/>
            <person name="Piasecki T."/>
            <person name="Chrzastek K."/>
            <person name="White R."/>
            <person name="Julian L."/>
            <person name="van Bysterveldt K."/>
            <person name="Varsani A."/>
        </authorList>
    </citation>
    <scope>NUCLEOTIDE SEQUENCE [LARGE SCALE GENOMIC DNA]</scope>
    <source>
        <strain evidence="3">PL1025B</strain>
        <strain evidence="4">PL1225X</strain>
        <strain evidence="2">PL904B</strain>
    </source>
</reference>
<evidence type="ECO:0000313" key="2">
    <source>
        <dbReference type="EMBL" id="AKU38323.1"/>
    </source>
</evidence>
<feature type="compositionally biased region" description="Basic and acidic residues" evidence="1">
    <location>
        <begin position="75"/>
        <end position="88"/>
    </location>
</feature>
<evidence type="ECO:0000256" key="1">
    <source>
        <dbReference type="SAM" id="MobiDB-lite"/>
    </source>
</evidence>
<sequence>MSTPARDPNTAGTAALSPFSTPNHELRAPGPGEAHSPFTPTAAPGSQPAGSLSDPEDGPDPTFNFYIQGHRRRPYDRQNRFGKLESEIRETKSQLETLRQELKHLQGDVDDLKETVYAAGTSTASTSVPPSQPNSPTPTATTPEASPAAPTTESTETTGPSVATNATEPSESRPAR</sequence>
<evidence type="ECO:0000313" key="6">
    <source>
        <dbReference type="Proteomes" id="UP000162963"/>
    </source>
</evidence>
<protein>
    <submittedName>
        <fullName evidence="2">Agnoprotein 1a</fullName>
    </submittedName>
</protein>
<name>A0A0K1L8D3_BFPYV</name>